<proteinExistence type="predicted"/>
<dbReference type="RefSeq" id="WP_150864074.1">
    <property type="nucleotide sequence ID" value="NZ_VYXP01000005.1"/>
</dbReference>
<dbReference type="PANTHER" id="PTHR22674">
    <property type="entry name" value="NTPASE, KAP FAMILY P-LOOP DOMAIN-CONTAINING 1"/>
    <property type="match status" value="1"/>
</dbReference>
<evidence type="ECO:0000313" key="2">
    <source>
        <dbReference type="EMBL" id="KAA9131424.1"/>
    </source>
</evidence>
<dbReference type="PANTHER" id="PTHR22674:SF6">
    <property type="entry name" value="NTPASE KAP FAMILY P-LOOP DOMAIN-CONTAINING PROTEIN 1"/>
    <property type="match status" value="1"/>
</dbReference>
<dbReference type="InterPro" id="IPR018247">
    <property type="entry name" value="EF_Hand_1_Ca_BS"/>
</dbReference>
<evidence type="ECO:0000259" key="1">
    <source>
        <dbReference type="PROSITE" id="PS50222"/>
    </source>
</evidence>
<comment type="caution">
    <text evidence="2">The sequence shown here is derived from an EMBL/GenBank/DDBJ whole genome shotgun (WGS) entry which is preliminary data.</text>
</comment>
<gene>
    <name evidence="2" type="ORF">F3N42_08885</name>
</gene>
<dbReference type="GO" id="GO:0005509">
    <property type="term" value="F:calcium ion binding"/>
    <property type="evidence" value="ECO:0007669"/>
    <property type="project" value="InterPro"/>
</dbReference>
<keyword evidence="3" id="KW-1185">Reference proteome</keyword>
<dbReference type="SUPFAM" id="SSF47473">
    <property type="entry name" value="EF-hand"/>
    <property type="match status" value="1"/>
</dbReference>
<dbReference type="EMBL" id="VYXP01000005">
    <property type="protein sequence ID" value="KAA9131424.1"/>
    <property type="molecule type" value="Genomic_DNA"/>
</dbReference>
<dbReference type="SUPFAM" id="SSF52540">
    <property type="entry name" value="P-loop containing nucleoside triphosphate hydrolases"/>
    <property type="match status" value="1"/>
</dbReference>
<dbReference type="InterPro" id="IPR011992">
    <property type="entry name" value="EF-hand-dom_pair"/>
</dbReference>
<dbReference type="InterPro" id="IPR002048">
    <property type="entry name" value="EF_hand_dom"/>
</dbReference>
<reference evidence="2 3" key="1">
    <citation type="submission" date="2019-09" db="EMBL/GenBank/DDBJ databases">
        <title>Wenzhouxiangella sp. Genome sequencing and assembly.</title>
        <authorList>
            <person name="Zhang R."/>
        </authorList>
    </citation>
    <scope>NUCLEOTIDE SEQUENCE [LARGE SCALE GENOMIC DNA]</scope>
    <source>
        <strain evidence="2 3">W260</strain>
    </source>
</reference>
<dbReference type="PROSITE" id="PS50222">
    <property type="entry name" value="EF_HAND_2"/>
    <property type="match status" value="1"/>
</dbReference>
<evidence type="ECO:0000313" key="3">
    <source>
        <dbReference type="Proteomes" id="UP000325372"/>
    </source>
</evidence>
<dbReference type="InterPro" id="IPR052754">
    <property type="entry name" value="NTPase_KAP_P-loop"/>
</dbReference>
<feature type="domain" description="EF-hand" evidence="1">
    <location>
        <begin position="389"/>
        <end position="424"/>
    </location>
</feature>
<accession>A0A5N0TAH0</accession>
<dbReference type="Pfam" id="PF07693">
    <property type="entry name" value="KAP_NTPase"/>
    <property type="match status" value="1"/>
</dbReference>
<protein>
    <recommendedName>
        <fullName evidence="1">EF-hand domain-containing protein</fullName>
    </recommendedName>
</protein>
<dbReference type="InterPro" id="IPR011646">
    <property type="entry name" value="KAP_P-loop"/>
</dbReference>
<dbReference type="InterPro" id="IPR027417">
    <property type="entry name" value="P-loop_NTPase"/>
</dbReference>
<dbReference type="PROSITE" id="PS00018">
    <property type="entry name" value="EF_HAND_1"/>
    <property type="match status" value="1"/>
</dbReference>
<name>A0A5N0TAH0_9GAMM</name>
<sequence length="594" mass="66356">MNEDHLGTGSDSLDLAPYARALADVIESCETPMTIGIQGEWGVGKTTLMNMLSGTHVGSSPLLDSAKSRVVTLDTWPYARFAGGSDQLVDSIRALVRKSAAVLLEAGADEGEMSKALAAALGHLEVMRHRADRKAPEPAGPVPDTVLAEDICVLLDAFRTSFQAIVSAWTGSDVQRRLVVFIDDLDRIEPVEAVRMLESIRHFTDVPGCVFVIALDYEVIRQGLAAQTSGADGQVNGKAFYDRYVQLPFVMPTEAYPIGRYVTGLLQGIDYPYADELTSDAEARAFYHDITVCTVRRNPRNIKRAVNAARLMERIRFLKTGQPLSRRDARVLYALTCMQVAWPELFSHFVADPTVDTVTSLQNWAYLEQLPRARRLFGQGVDPERVHIGISTFFDTLFRLLDDNDDGQIDTAELRPVLELMHMAPRDVEPERERPRDWFVRRVRENNVDGDTLVETFLERVFTRSVWYLGSECRYLRSGARFVTLTHDGRQIASLVSLRGQPFIFRLAMAPEKVKAGLKSYWQSKKAMKEDAITLTRSAFGKEASMTGFGDTFVDYSKMTHMRSAEAIGLLNALFRVAIGDSPAQWELESNGKK</sequence>
<dbReference type="AlphaFoldDB" id="A0A5N0TAH0"/>
<dbReference type="Proteomes" id="UP000325372">
    <property type="component" value="Unassembled WGS sequence"/>
</dbReference>
<organism evidence="2 3">
    <name type="scientific">Marinihelvus fidelis</name>
    <dbReference type="NCBI Taxonomy" id="2613842"/>
    <lineage>
        <taxon>Bacteria</taxon>
        <taxon>Pseudomonadati</taxon>
        <taxon>Pseudomonadota</taxon>
        <taxon>Gammaproteobacteria</taxon>
        <taxon>Chromatiales</taxon>
        <taxon>Wenzhouxiangellaceae</taxon>
        <taxon>Marinihelvus</taxon>
    </lineage>
</organism>